<proteinExistence type="predicted"/>
<evidence type="ECO:0008006" key="3">
    <source>
        <dbReference type="Google" id="ProtNLM"/>
    </source>
</evidence>
<organism evidence="1 2">
    <name type="scientific">Aminipila butyrica</name>
    <dbReference type="NCBI Taxonomy" id="433296"/>
    <lineage>
        <taxon>Bacteria</taxon>
        <taxon>Bacillati</taxon>
        <taxon>Bacillota</taxon>
        <taxon>Clostridia</taxon>
        <taxon>Peptostreptococcales</taxon>
        <taxon>Anaerovoracaceae</taxon>
        <taxon>Aminipila</taxon>
    </lineage>
</organism>
<protein>
    <recommendedName>
        <fullName evidence="3">Replication-relaxation</fullName>
    </recommendedName>
</protein>
<gene>
    <name evidence="1" type="ORF">Ami103574_10920</name>
</gene>
<keyword evidence="2" id="KW-1185">Reference proteome</keyword>
<dbReference type="EMBL" id="CP048649">
    <property type="protein sequence ID" value="QIB69801.1"/>
    <property type="molecule type" value="Genomic_DNA"/>
</dbReference>
<dbReference type="RefSeq" id="WP_163067041.1">
    <property type="nucleotide sequence ID" value="NZ_CP048649.1"/>
</dbReference>
<evidence type="ECO:0000313" key="1">
    <source>
        <dbReference type="EMBL" id="QIB69801.1"/>
    </source>
</evidence>
<evidence type="ECO:0000313" key="2">
    <source>
        <dbReference type="Proteomes" id="UP000466848"/>
    </source>
</evidence>
<dbReference type="Proteomes" id="UP000466848">
    <property type="component" value="Chromosome"/>
</dbReference>
<dbReference type="KEGG" id="abut:Ami103574_10920"/>
<sequence length="245" mass="29193">MADDTLSINQEDILKRIVGYGGYVTKEILALYRKDLTVDRCYRILVQLSDKNYIRPRPYFESFREPIVYQVTKKACRYYDRPEAYMRKVHKPYQVRRYLMRSHFFFAMAGQGKNITLFSSANRQKFLNEKGLTDYYLPKKINKGVETVQIEEFILDVPPYSKEHTVCLVYFDNQSYSIRPQLEKHFHKYGKMQKAGKCFIDFLIVTESDARARNFMAAYQEHFFKKISMIDIKTHSINRPYKATI</sequence>
<reference evidence="1 2" key="1">
    <citation type="submission" date="2020-02" db="EMBL/GenBank/DDBJ databases">
        <authorList>
            <person name="Kim Y.B."/>
            <person name="Roh S.W."/>
        </authorList>
    </citation>
    <scope>NUCLEOTIDE SEQUENCE [LARGE SCALE GENOMIC DNA]</scope>
    <source>
        <strain evidence="1 2">DSM 103574</strain>
    </source>
</reference>
<dbReference type="AlphaFoldDB" id="A0A858BUS0"/>
<name>A0A858BUS0_9FIRM</name>
<accession>A0A858BUS0</accession>